<keyword evidence="2" id="KW-1185">Reference proteome</keyword>
<organism evidence="1 2">
    <name type="scientific">Paenibacillus uliginis N3/975</name>
    <dbReference type="NCBI Taxonomy" id="1313296"/>
    <lineage>
        <taxon>Bacteria</taxon>
        <taxon>Bacillati</taxon>
        <taxon>Bacillota</taxon>
        <taxon>Bacilli</taxon>
        <taxon>Bacillales</taxon>
        <taxon>Paenibacillaceae</taxon>
        <taxon>Paenibacillus</taxon>
    </lineage>
</organism>
<proteinExistence type="predicted"/>
<dbReference type="AlphaFoldDB" id="A0A1X7H5E9"/>
<gene>
    <name evidence="1" type="ORF">SAMN05661091_1782</name>
</gene>
<evidence type="ECO:0000313" key="1">
    <source>
        <dbReference type="EMBL" id="SMF79946.1"/>
    </source>
</evidence>
<dbReference type="STRING" id="1313296.SAMN05661091_1782"/>
<evidence type="ECO:0000313" key="2">
    <source>
        <dbReference type="Proteomes" id="UP000192940"/>
    </source>
</evidence>
<accession>A0A1X7H5E9</accession>
<name>A0A1X7H5E9_9BACL</name>
<dbReference type="Proteomes" id="UP000192940">
    <property type="component" value="Chromosome I"/>
</dbReference>
<sequence>MSVQESKSRRFKQIRVILLIMLSLIIIEQIPLIQRITAISTSQVYVYVKYGNDLSFKEIEYVPQFGDYFVSYENKGGEKLSFIVSPHFNTYKSSFLNSRDLLRK</sequence>
<protein>
    <submittedName>
        <fullName evidence="1">Uncharacterized protein</fullName>
    </submittedName>
</protein>
<reference evidence="2" key="1">
    <citation type="submission" date="2017-04" db="EMBL/GenBank/DDBJ databases">
        <authorList>
            <person name="Varghese N."/>
            <person name="Submissions S."/>
        </authorList>
    </citation>
    <scope>NUCLEOTIDE SEQUENCE [LARGE SCALE GENOMIC DNA]</scope>
    <source>
        <strain evidence="2">N3/975</strain>
    </source>
</reference>
<dbReference type="EMBL" id="LT840184">
    <property type="protein sequence ID" value="SMF79946.1"/>
    <property type="molecule type" value="Genomic_DNA"/>
</dbReference>